<comment type="catalytic activity">
    <reaction evidence="1">
        <text>D-mannose 6-phosphate = D-fructose 6-phosphate</text>
        <dbReference type="Rhea" id="RHEA:12356"/>
        <dbReference type="ChEBI" id="CHEBI:58735"/>
        <dbReference type="ChEBI" id="CHEBI:61527"/>
        <dbReference type="EC" id="5.3.1.8"/>
    </reaction>
</comment>
<dbReference type="Gene3D" id="1.10.441.10">
    <property type="entry name" value="Phosphomannose Isomerase, domain 2"/>
    <property type="match status" value="1"/>
</dbReference>
<evidence type="ECO:0000256" key="4">
    <source>
        <dbReference type="ARBA" id="ARBA00010772"/>
    </source>
</evidence>
<dbReference type="InterPro" id="IPR011051">
    <property type="entry name" value="RmlC_Cupin_sf"/>
</dbReference>
<feature type="binding site" evidence="13">
    <location>
        <position position="115"/>
    </location>
    <ligand>
        <name>Zn(2+)</name>
        <dbReference type="ChEBI" id="CHEBI:29105"/>
    </ligand>
</feature>
<feature type="domain" description="Phosphomannose isomerase type I catalytic" evidence="16">
    <location>
        <begin position="6"/>
        <end position="157"/>
    </location>
</feature>
<evidence type="ECO:0000256" key="12">
    <source>
        <dbReference type="PIRSR" id="PIRSR001480-1"/>
    </source>
</evidence>
<dbReference type="EMBL" id="KN881618">
    <property type="protein sequence ID" value="KIY53400.1"/>
    <property type="molecule type" value="Genomic_DNA"/>
</dbReference>
<organism evidence="18 19">
    <name type="scientific">Fistulina hepatica ATCC 64428</name>
    <dbReference type="NCBI Taxonomy" id="1128425"/>
    <lineage>
        <taxon>Eukaryota</taxon>
        <taxon>Fungi</taxon>
        <taxon>Dikarya</taxon>
        <taxon>Basidiomycota</taxon>
        <taxon>Agaricomycotina</taxon>
        <taxon>Agaricomycetes</taxon>
        <taxon>Agaricomycetidae</taxon>
        <taxon>Agaricales</taxon>
        <taxon>Fistulinaceae</taxon>
        <taxon>Fistulina</taxon>
    </lineage>
</organism>
<comment type="pathway">
    <text evidence="3">Nucleotide-sugar biosynthesis; GDP-alpha-D-mannose biosynthesis; alpha-D-mannose 1-phosphate from D-fructose 6-phosphate: step 1/2.</text>
</comment>
<dbReference type="PANTHER" id="PTHR10309:SF0">
    <property type="entry name" value="MANNOSE-6-PHOSPHATE ISOMERASE"/>
    <property type="match status" value="1"/>
</dbReference>
<comment type="similarity">
    <text evidence="4 14">Belongs to the mannose-6-phosphate isomerase type 1 family.</text>
</comment>
<dbReference type="GO" id="GO:0004476">
    <property type="term" value="F:mannose-6-phosphate isomerase activity"/>
    <property type="evidence" value="ECO:0007669"/>
    <property type="project" value="UniProtKB-EC"/>
</dbReference>
<dbReference type="Proteomes" id="UP000054144">
    <property type="component" value="Unassembled WGS sequence"/>
</dbReference>
<dbReference type="GO" id="GO:0005975">
    <property type="term" value="P:carbohydrate metabolic process"/>
    <property type="evidence" value="ECO:0007669"/>
    <property type="project" value="InterPro"/>
</dbReference>
<evidence type="ECO:0000259" key="15">
    <source>
        <dbReference type="Pfam" id="PF01238"/>
    </source>
</evidence>
<evidence type="ECO:0000256" key="1">
    <source>
        <dbReference type="ARBA" id="ARBA00000757"/>
    </source>
</evidence>
<keyword evidence="7 13" id="KW-0479">Metal-binding</keyword>
<dbReference type="GO" id="GO:0008270">
    <property type="term" value="F:zinc ion binding"/>
    <property type="evidence" value="ECO:0007669"/>
    <property type="project" value="InterPro"/>
</dbReference>
<evidence type="ECO:0000259" key="16">
    <source>
        <dbReference type="Pfam" id="PF20511"/>
    </source>
</evidence>
<dbReference type="PANTHER" id="PTHR10309">
    <property type="entry name" value="MANNOSE-6-PHOSPHATE ISOMERASE"/>
    <property type="match status" value="1"/>
</dbReference>
<dbReference type="GO" id="GO:0009298">
    <property type="term" value="P:GDP-mannose biosynthetic process"/>
    <property type="evidence" value="ECO:0007669"/>
    <property type="project" value="UniProtKB-UniPathway"/>
</dbReference>
<dbReference type="EC" id="5.3.1.8" evidence="5"/>
<dbReference type="InterPro" id="IPR001250">
    <property type="entry name" value="Man6P_Isoase-1"/>
</dbReference>
<dbReference type="UniPathway" id="UPA00126">
    <property type="reaction ID" value="UER00423"/>
</dbReference>
<keyword evidence="19" id="KW-1185">Reference proteome</keyword>
<dbReference type="InterPro" id="IPR046458">
    <property type="entry name" value="PMI_typeI_hel"/>
</dbReference>
<dbReference type="InterPro" id="IPR046456">
    <property type="entry name" value="PMI_typeI_C"/>
</dbReference>
<dbReference type="PRINTS" id="PR00714">
    <property type="entry name" value="MAN6PISMRASE"/>
</dbReference>
<feature type="binding site" evidence="13">
    <location>
        <position position="140"/>
    </location>
    <ligand>
        <name>Zn(2+)</name>
        <dbReference type="ChEBI" id="CHEBI:29105"/>
    </ligand>
</feature>
<evidence type="ECO:0000256" key="5">
    <source>
        <dbReference type="ARBA" id="ARBA00011956"/>
    </source>
</evidence>
<accession>A0A0D7ANG2</accession>
<evidence type="ECO:0000256" key="2">
    <source>
        <dbReference type="ARBA" id="ARBA00002564"/>
    </source>
</evidence>
<gene>
    <name evidence="18" type="ORF">FISHEDRAFT_69005</name>
</gene>
<feature type="binding site" evidence="13">
    <location>
        <position position="113"/>
    </location>
    <ligand>
        <name>Zn(2+)</name>
        <dbReference type="ChEBI" id="CHEBI:29105"/>
    </ligand>
</feature>
<sequence>MEASLVFRIVPTIQKYDWGKVGRDSTVAKFFEAGDNGVPFSIEPNQPYAELWMGTHPTSPSHVYGEPHEPLSTRLSKKPDFVGRHVVEKLQLSNGSLPFLFKVLSVNKALSIQTHPNKAEAEHLHATRPDIYKDPYPKPEMAIALTPFYALCGFRPLSEIAAYLRSTPEYRSLIPDAKVEAFLAHEASPTPEGPAEKAALRELFTAVMTAEGSVFKEQLNKLASRYQSGGALTEERPVVDLVVTLNKQYPGDIGVFCAFMLNYTTLQPGEAIFLGAGEPHCYLQGDILECMANSDNVIRAGLTPKLRDVPNLLANLTYTASPPSKHTVAPQPFGDYAIVYDPPTPEFAVSIVNVGSGKTAVLRVSDGPSICLVGTGKGTVHWSDGALPVSKGHVFFVSANLECKFQADGGENLVVCRAFTQV</sequence>
<feature type="domain" description="Phosphomannose isomerase type I helical insertion" evidence="17">
    <location>
        <begin position="194"/>
        <end position="261"/>
    </location>
</feature>
<evidence type="ECO:0000256" key="8">
    <source>
        <dbReference type="ARBA" id="ARBA00022833"/>
    </source>
</evidence>
<evidence type="ECO:0000256" key="3">
    <source>
        <dbReference type="ARBA" id="ARBA00004666"/>
    </source>
</evidence>
<evidence type="ECO:0000256" key="10">
    <source>
        <dbReference type="ARBA" id="ARBA00029741"/>
    </source>
</evidence>
<protein>
    <recommendedName>
        <fullName evidence="6">Mannose-6-phosphate isomerase</fullName>
        <ecNumber evidence="5">5.3.1.8</ecNumber>
    </recommendedName>
    <alternativeName>
        <fullName evidence="10">Phosphohexomutase</fullName>
    </alternativeName>
    <alternativeName>
        <fullName evidence="11">Phosphomannose isomerase</fullName>
    </alternativeName>
</protein>
<dbReference type="AlphaFoldDB" id="A0A0D7ANG2"/>
<dbReference type="Pfam" id="PF01238">
    <property type="entry name" value="PMI_typeI_C"/>
    <property type="match status" value="1"/>
</dbReference>
<dbReference type="InterPro" id="IPR016305">
    <property type="entry name" value="Mannose-6-P_Isomerase"/>
</dbReference>
<feature type="domain" description="Phosphomannose isomerase type I C-terminal" evidence="15">
    <location>
        <begin position="338"/>
        <end position="381"/>
    </location>
</feature>
<comment type="cofactor">
    <cofactor evidence="13">
        <name>Zn(2+)</name>
        <dbReference type="ChEBI" id="CHEBI:29105"/>
    </cofactor>
    <text evidence="13">Binds 1 zinc ion per subunit.</text>
</comment>
<dbReference type="CDD" id="cd07011">
    <property type="entry name" value="cupin_PMI_type_I_N"/>
    <property type="match status" value="1"/>
</dbReference>
<dbReference type="NCBIfam" id="TIGR00218">
    <property type="entry name" value="manA"/>
    <property type="match status" value="1"/>
</dbReference>
<dbReference type="SUPFAM" id="SSF51182">
    <property type="entry name" value="RmlC-like cupins"/>
    <property type="match status" value="1"/>
</dbReference>
<dbReference type="GO" id="GO:0005829">
    <property type="term" value="C:cytosol"/>
    <property type="evidence" value="ECO:0007669"/>
    <property type="project" value="TreeGrafter"/>
</dbReference>
<evidence type="ECO:0000259" key="17">
    <source>
        <dbReference type="Pfam" id="PF20512"/>
    </source>
</evidence>
<dbReference type="Pfam" id="PF20511">
    <property type="entry name" value="PMI_typeI_cat"/>
    <property type="match status" value="1"/>
</dbReference>
<reference evidence="18 19" key="1">
    <citation type="journal article" date="2015" name="Fungal Genet. Biol.">
        <title>Evolution of novel wood decay mechanisms in Agaricales revealed by the genome sequences of Fistulina hepatica and Cylindrobasidium torrendii.</title>
        <authorList>
            <person name="Floudas D."/>
            <person name="Held B.W."/>
            <person name="Riley R."/>
            <person name="Nagy L.G."/>
            <person name="Koehler G."/>
            <person name="Ransdell A.S."/>
            <person name="Younus H."/>
            <person name="Chow J."/>
            <person name="Chiniquy J."/>
            <person name="Lipzen A."/>
            <person name="Tritt A."/>
            <person name="Sun H."/>
            <person name="Haridas S."/>
            <person name="LaButti K."/>
            <person name="Ohm R.A."/>
            <person name="Kues U."/>
            <person name="Blanchette R.A."/>
            <person name="Grigoriev I.V."/>
            <person name="Minto R.E."/>
            <person name="Hibbett D.S."/>
        </authorList>
    </citation>
    <scope>NUCLEOTIDE SEQUENCE [LARGE SCALE GENOMIC DNA]</scope>
    <source>
        <strain evidence="18 19">ATCC 64428</strain>
    </source>
</reference>
<feature type="binding site" evidence="13">
    <location>
        <position position="280"/>
    </location>
    <ligand>
        <name>Zn(2+)</name>
        <dbReference type="ChEBI" id="CHEBI:29105"/>
    </ligand>
</feature>
<dbReference type="OrthoDB" id="6605218at2759"/>
<keyword evidence="8 13" id="KW-0862">Zinc</keyword>
<dbReference type="Gene3D" id="2.60.120.10">
    <property type="entry name" value="Jelly Rolls"/>
    <property type="match status" value="2"/>
</dbReference>
<dbReference type="Pfam" id="PF20512">
    <property type="entry name" value="PMI_typeI_hel"/>
    <property type="match status" value="1"/>
</dbReference>
<evidence type="ECO:0000313" key="19">
    <source>
        <dbReference type="Proteomes" id="UP000054144"/>
    </source>
</evidence>
<evidence type="ECO:0000256" key="7">
    <source>
        <dbReference type="ARBA" id="ARBA00022723"/>
    </source>
</evidence>
<keyword evidence="9 18" id="KW-0413">Isomerase</keyword>
<dbReference type="PIRSF" id="PIRSF001480">
    <property type="entry name" value="Mannose-6-phosphate_isomerase"/>
    <property type="match status" value="1"/>
</dbReference>
<evidence type="ECO:0000256" key="9">
    <source>
        <dbReference type="ARBA" id="ARBA00023235"/>
    </source>
</evidence>
<comment type="function">
    <text evidence="2">Involved in the synthesis of the GDP-mannose and dolichol-phosphate-mannose required for a number of critical mannosyl transfer reactions.</text>
</comment>
<evidence type="ECO:0000256" key="13">
    <source>
        <dbReference type="PIRSR" id="PIRSR001480-2"/>
    </source>
</evidence>
<evidence type="ECO:0000256" key="11">
    <source>
        <dbReference type="ARBA" id="ARBA00030762"/>
    </source>
</evidence>
<evidence type="ECO:0000256" key="14">
    <source>
        <dbReference type="RuleBase" id="RU004189"/>
    </source>
</evidence>
<name>A0A0D7ANG2_9AGAR</name>
<evidence type="ECO:0000256" key="6">
    <source>
        <dbReference type="ARBA" id="ARBA00018236"/>
    </source>
</evidence>
<dbReference type="InterPro" id="IPR046457">
    <property type="entry name" value="PMI_typeI_cat"/>
</dbReference>
<evidence type="ECO:0000313" key="18">
    <source>
        <dbReference type="EMBL" id="KIY53400.1"/>
    </source>
</evidence>
<dbReference type="InterPro" id="IPR014710">
    <property type="entry name" value="RmlC-like_jellyroll"/>
</dbReference>
<proteinExistence type="inferred from homology"/>
<feature type="active site" evidence="12">
    <location>
        <position position="299"/>
    </location>
</feature>